<dbReference type="Proteomes" id="UP000193495">
    <property type="component" value="Unassembled WGS sequence"/>
</dbReference>
<name>A0A1X6ZRS9_9RHOB</name>
<sequence length="106" mass="12893">MSIARVRTLAIYGNYEVLDPDTMPDPAWHRFQDLDKEALYQFSVEKNEAKRREKALIQHYSRQEGVRLVNKDHNPFYSMLTGYDWLKHEPKEYRTALHFRRIFKEF</sequence>
<gene>
    <name evidence="1" type="ORF">CLV79_10929</name>
    <name evidence="2" type="ORF">LOS8367_02869</name>
</gene>
<dbReference type="Proteomes" id="UP000240624">
    <property type="component" value="Unassembled WGS sequence"/>
</dbReference>
<evidence type="ECO:0000313" key="1">
    <source>
        <dbReference type="EMBL" id="PSK84057.1"/>
    </source>
</evidence>
<dbReference type="EMBL" id="FWFY01000009">
    <property type="protein sequence ID" value="SLN59721.1"/>
    <property type="molecule type" value="Genomic_DNA"/>
</dbReference>
<evidence type="ECO:0000313" key="2">
    <source>
        <dbReference type="EMBL" id="SLN59721.1"/>
    </source>
</evidence>
<organism evidence="2 3">
    <name type="scientific">Limimaricola soesokkakensis</name>
    <dbReference type="NCBI Taxonomy" id="1343159"/>
    <lineage>
        <taxon>Bacteria</taxon>
        <taxon>Pseudomonadati</taxon>
        <taxon>Pseudomonadota</taxon>
        <taxon>Alphaproteobacteria</taxon>
        <taxon>Rhodobacterales</taxon>
        <taxon>Paracoccaceae</taxon>
        <taxon>Limimaricola</taxon>
    </lineage>
</organism>
<reference evidence="2 3" key="1">
    <citation type="submission" date="2017-03" db="EMBL/GenBank/DDBJ databases">
        <authorList>
            <person name="Afonso C.L."/>
            <person name="Miller P.J."/>
            <person name="Scott M.A."/>
            <person name="Spackman E."/>
            <person name="Goraichik I."/>
            <person name="Dimitrov K.M."/>
            <person name="Suarez D.L."/>
            <person name="Swayne D.E."/>
        </authorList>
    </citation>
    <scope>NUCLEOTIDE SEQUENCE [LARGE SCALE GENOMIC DNA]</scope>
    <source>
        <strain evidence="2 3">CECT 8367</strain>
    </source>
</reference>
<keyword evidence="4" id="KW-1185">Reference proteome</keyword>
<dbReference type="AlphaFoldDB" id="A0A1X6ZRS9"/>
<evidence type="ECO:0000313" key="3">
    <source>
        <dbReference type="Proteomes" id="UP000193495"/>
    </source>
</evidence>
<dbReference type="EMBL" id="PYGB01000009">
    <property type="protein sequence ID" value="PSK84057.1"/>
    <property type="molecule type" value="Genomic_DNA"/>
</dbReference>
<evidence type="ECO:0000313" key="4">
    <source>
        <dbReference type="Proteomes" id="UP000240624"/>
    </source>
</evidence>
<proteinExistence type="predicted"/>
<protein>
    <submittedName>
        <fullName evidence="2">Uncharacterized protein</fullName>
    </submittedName>
</protein>
<reference evidence="1 4" key="2">
    <citation type="submission" date="2018-03" db="EMBL/GenBank/DDBJ databases">
        <title>Genomic Encyclopedia of Archaeal and Bacterial Type Strains, Phase II (KMG-II): from individual species to whole genera.</title>
        <authorList>
            <person name="Goeker M."/>
        </authorList>
    </citation>
    <scope>NUCLEOTIDE SEQUENCE [LARGE SCALE GENOMIC DNA]</scope>
    <source>
        <strain evidence="1 4">DSM 29956</strain>
    </source>
</reference>
<accession>A0A1X6ZRS9</accession>